<protein>
    <submittedName>
        <fullName evidence="3">Uncharacterized protein</fullName>
    </submittedName>
</protein>
<dbReference type="AlphaFoldDB" id="A0A914GS07"/>
<name>A0A914GS07_GLORO</name>
<feature type="signal peptide" evidence="1">
    <location>
        <begin position="1"/>
        <end position="26"/>
    </location>
</feature>
<dbReference type="WBParaSite" id="Gr19_v10_g1065.t1">
    <property type="protein sequence ID" value="Gr19_v10_g1065.t1"/>
    <property type="gene ID" value="Gr19_v10_g1065"/>
</dbReference>
<organism evidence="2 3">
    <name type="scientific">Globodera rostochiensis</name>
    <name type="common">Golden nematode worm</name>
    <name type="synonym">Heterodera rostochiensis</name>
    <dbReference type="NCBI Taxonomy" id="31243"/>
    <lineage>
        <taxon>Eukaryota</taxon>
        <taxon>Metazoa</taxon>
        <taxon>Ecdysozoa</taxon>
        <taxon>Nematoda</taxon>
        <taxon>Chromadorea</taxon>
        <taxon>Rhabditida</taxon>
        <taxon>Tylenchina</taxon>
        <taxon>Tylenchomorpha</taxon>
        <taxon>Tylenchoidea</taxon>
        <taxon>Heteroderidae</taxon>
        <taxon>Heteroderinae</taxon>
        <taxon>Globodera</taxon>
    </lineage>
</organism>
<evidence type="ECO:0000256" key="1">
    <source>
        <dbReference type="SAM" id="SignalP"/>
    </source>
</evidence>
<keyword evidence="1" id="KW-0732">Signal</keyword>
<evidence type="ECO:0000313" key="2">
    <source>
        <dbReference type="Proteomes" id="UP000887572"/>
    </source>
</evidence>
<accession>A0A914GS07</accession>
<dbReference type="Proteomes" id="UP000887572">
    <property type="component" value="Unplaced"/>
</dbReference>
<keyword evidence="2" id="KW-1185">Reference proteome</keyword>
<evidence type="ECO:0000313" key="3">
    <source>
        <dbReference type="WBParaSite" id="Gr19_v10_g1065.t1"/>
    </source>
</evidence>
<reference evidence="3" key="1">
    <citation type="submission" date="2022-11" db="UniProtKB">
        <authorList>
            <consortium name="WormBaseParasite"/>
        </authorList>
    </citation>
    <scope>IDENTIFICATION</scope>
</reference>
<sequence>MTAFQLYILLIAQFFAIYGIDSLSDAEKKESIKDLGAALEIQYNGSYLKKVKSFTELDPAFQELCIQWHDAFDKIKELLYIWQILRFAILEKKELEKDFTNANELKNFIEYKPEDQIIELETDPSHLLTFRPKFFQKMEKGGQILTISEAMKAIQMASRAFFISEKAQECPTFIEFDGQWQKQVDSWEEWHKQNIKKMPRMAKADMVIHHALTNARKRVSKRLR</sequence>
<feature type="chain" id="PRO_5037691631" evidence="1">
    <location>
        <begin position="27"/>
        <end position="224"/>
    </location>
</feature>
<proteinExistence type="predicted"/>